<dbReference type="GO" id="GO:0004252">
    <property type="term" value="F:serine-type endopeptidase activity"/>
    <property type="evidence" value="ECO:0007669"/>
    <property type="project" value="UniProtKB-UniRule"/>
</dbReference>
<proteinExistence type="inferred from homology"/>
<dbReference type="Pfam" id="PF20436">
    <property type="entry name" value="LonB_AAA-LID"/>
    <property type="match status" value="1"/>
</dbReference>
<organism evidence="4 5">
    <name type="scientific">Candidatus Syntrophocurvum alkaliphilum</name>
    <dbReference type="NCBI Taxonomy" id="2293317"/>
    <lineage>
        <taxon>Bacteria</taxon>
        <taxon>Bacillati</taxon>
        <taxon>Bacillota</taxon>
        <taxon>Clostridia</taxon>
        <taxon>Eubacteriales</taxon>
        <taxon>Syntrophomonadaceae</taxon>
        <taxon>Candidatus Syntrophocurvum</taxon>
    </lineage>
</organism>
<keyword evidence="5" id="KW-1185">Reference proteome</keyword>
<comment type="catalytic activity">
    <reaction evidence="2">
        <text>Hydrolysis of proteins in presence of ATP.</text>
        <dbReference type="EC" id="3.4.21.53"/>
    </reaction>
</comment>
<dbReference type="EMBL" id="CP046457">
    <property type="protein sequence ID" value="QGT99238.1"/>
    <property type="molecule type" value="Genomic_DNA"/>
</dbReference>
<comment type="similarity">
    <text evidence="2">Belongs to the peptidase S16 family.</text>
</comment>
<dbReference type="AlphaFoldDB" id="A0A6I6DFM2"/>
<dbReference type="InterPro" id="IPR020568">
    <property type="entry name" value="Ribosomal_Su5_D2-typ_SF"/>
</dbReference>
<dbReference type="PRINTS" id="PR00830">
    <property type="entry name" value="ENDOLAPTASE"/>
</dbReference>
<name>A0A6I6DFM2_9FIRM</name>
<evidence type="ECO:0000313" key="5">
    <source>
        <dbReference type="Proteomes" id="UP000426444"/>
    </source>
</evidence>
<sequence>MNISRYKVKSNRLRQTCNPSIFKFQSTKELKPLRGIIGQSRAIRALDFGLDIENFGYNIYLSGLNGTGKTTLAREMLETKAKKKPSPSDWCYVFNFQNQDNPTALELPAGKGKEFKKDIANQIEEAINEIIKTFESDEFEYQKNEILKELIEETNEMYLELDKTARSYGFSISRTQEGIASVPLKDGEAMPQDAYITMTEEEKNDLMKKSTIVQEKINEAFRKYKDLEKGIKERIKDLETKTAINVTESYFQFLSNKYGKYIGVKEYLDDMNKDLIENVDSFVEKEEDYSPIKLFRQKDKKSLMKRYQVNLFIDNSHLDHAPVIFESNPTYANLFGQIEYEGEFGILATDFLKIKPGSIHKANGGYLVLHLQDLANNFYVWDTLKRVIKNREIIVESLSKNLGLNSTETLQPQAIPTEIKIILIGEPIYYYLLYSRDEEFQKLFKIKAEFDIEMPRTTKYMREYARFISSVCEREGLKHFNPEAVASVVEHGIRLAEDKTKLTTLFSKITELIYESNGWARNDKAELVERKHVIKAITEKNLRSSLREEKIQEYIKKDTLMINVNSKKIGEINGLAVYELGDHIFGKPVRITAKTFRGEKGLVNIEREIKMSGNIHSKGVFTLNGYMGDQYAQDKPLSLSASLTFEQSYQGIEGDSASSAELFALLSSLAGIPINQGIAVTGSVNQNGEIQPVGGVNQKIEGFYKICKEKGFNGRQGIIIPQKNVAQLMLDEEVVEAVKARKFSIWAIEHIDEGIEILTGYKAGTKDENGVFSPQTFHCFVNNKLKEWSLKRITSDEKHEISDVTHQVRARRRRLR</sequence>
<accession>A0A6I6DFM2</accession>
<dbReference type="PANTHER" id="PTHR10046">
    <property type="entry name" value="ATP DEPENDENT LON PROTEASE FAMILY MEMBER"/>
    <property type="match status" value="1"/>
</dbReference>
<dbReference type="Pfam" id="PF05362">
    <property type="entry name" value="Lon_C"/>
    <property type="match status" value="1"/>
</dbReference>
<dbReference type="Pfam" id="PF20437">
    <property type="entry name" value="LonC_helical"/>
    <property type="match status" value="1"/>
</dbReference>
<feature type="active site" evidence="2">
    <location>
        <position position="656"/>
    </location>
</feature>
<dbReference type="Gene3D" id="3.40.50.300">
    <property type="entry name" value="P-loop containing nucleotide triphosphate hydrolases"/>
    <property type="match status" value="2"/>
</dbReference>
<dbReference type="SUPFAM" id="SSF54211">
    <property type="entry name" value="Ribosomal protein S5 domain 2-like"/>
    <property type="match status" value="1"/>
</dbReference>
<dbReference type="Proteomes" id="UP000426444">
    <property type="component" value="Chromosome"/>
</dbReference>
<evidence type="ECO:0000256" key="2">
    <source>
        <dbReference type="PROSITE-ProRule" id="PRU01122"/>
    </source>
</evidence>
<dbReference type="InterPro" id="IPR046844">
    <property type="entry name" value="Lon-like_helical"/>
</dbReference>
<dbReference type="RefSeq" id="WP_243140228.1">
    <property type="nucleotide sequence ID" value="NZ_CP046457.1"/>
</dbReference>
<dbReference type="Pfam" id="PF13654">
    <property type="entry name" value="AAA_32"/>
    <property type="match status" value="1"/>
</dbReference>
<feature type="domain" description="Lon proteolytic" evidence="3">
    <location>
        <begin position="566"/>
        <end position="761"/>
    </location>
</feature>
<keyword evidence="2" id="KW-0720">Serine protease</keyword>
<reference evidence="5" key="1">
    <citation type="journal article" date="2019" name="Microbiology">
        <title>Complete Genome Sequence of an Uncultured Bacterium of the Candidate Phylum Bipolaricaulota.</title>
        <authorList>
            <person name="Kadnikov V.V."/>
            <person name="Mardanov A.V."/>
            <person name="Beletsky A.V."/>
            <person name="Frank Y.A."/>
            <person name="Karnachuk O.V."/>
            <person name="Ravin N.V."/>
        </authorList>
    </citation>
    <scope>NUCLEOTIDE SEQUENCE [LARGE SCALE GENOMIC DNA]</scope>
</reference>
<dbReference type="InterPro" id="IPR027065">
    <property type="entry name" value="Lon_Prtase"/>
</dbReference>
<dbReference type="GO" id="GO:0030163">
    <property type="term" value="P:protein catabolic process"/>
    <property type="evidence" value="ECO:0007669"/>
    <property type="project" value="InterPro"/>
</dbReference>
<dbReference type="GO" id="GO:0006508">
    <property type="term" value="P:proteolysis"/>
    <property type="evidence" value="ECO:0007669"/>
    <property type="project" value="UniProtKB-KW"/>
</dbReference>
<evidence type="ECO:0000256" key="1">
    <source>
        <dbReference type="ARBA" id="ARBA00022670"/>
    </source>
</evidence>
<dbReference type="Gene3D" id="1.10.8.60">
    <property type="match status" value="1"/>
</dbReference>
<gene>
    <name evidence="4" type="ORF">SYNTR_0645</name>
</gene>
<keyword evidence="2 4" id="KW-0378">Hydrolase</keyword>
<dbReference type="InterPro" id="IPR046843">
    <property type="entry name" value="LonB_AAA-LID"/>
</dbReference>
<dbReference type="InterPro" id="IPR027417">
    <property type="entry name" value="P-loop_NTPase"/>
</dbReference>
<protein>
    <recommendedName>
        <fullName evidence="2">endopeptidase La</fullName>
        <ecNumber evidence="2">3.4.21.53</ecNumber>
    </recommendedName>
</protein>
<dbReference type="SUPFAM" id="SSF52540">
    <property type="entry name" value="P-loop containing nucleoside triphosphate hydrolases"/>
    <property type="match status" value="2"/>
</dbReference>
<dbReference type="InterPro" id="IPR041699">
    <property type="entry name" value="AAA_32"/>
</dbReference>
<dbReference type="EC" id="3.4.21.53" evidence="2"/>
<evidence type="ECO:0000313" key="4">
    <source>
        <dbReference type="EMBL" id="QGT99238.1"/>
    </source>
</evidence>
<dbReference type="InterPro" id="IPR014721">
    <property type="entry name" value="Ribsml_uS5_D2-typ_fold_subgr"/>
</dbReference>
<dbReference type="PROSITE" id="PS51786">
    <property type="entry name" value="LON_PROTEOLYTIC"/>
    <property type="match status" value="1"/>
</dbReference>
<evidence type="ECO:0000259" key="3">
    <source>
        <dbReference type="PROSITE" id="PS51786"/>
    </source>
</evidence>
<feature type="active site" evidence="2">
    <location>
        <position position="699"/>
    </location>
</feature>
<keyword evidence="1 2" id="KW-0645">Protease</keyword>
<dbReference type="GO" id="GO:0005524">
    <property type="term" value="F:ATP binding"/>
    <property type="evidence" value="ECO:0007669"/>
    <property type="project" value="InterPro"/>
</dbReference>
<dbReference type="GO" id="GO:0004176">
    <property type="term" value="F:ATP-dependent peptidase activity"/>
    <property type="evidence" value="ECO:0007669"/>
    <property type="project" value="UniProtKB-UniRule"/>
</dbReference>
<dbReference type="Gene3D" id="3.30.230.10">
    <property type="match status" value="1"/>
</dbReference>
<dbReference type="InterPro" id="IPR008269">
    <property type="entry name" value="Lon_proteolytic"/>
</dbReference>
<dbReference type="KEGG" id="salq:SYNTR_0645"/>